<keyword evidence="2" id="KW-1185">Reference proteome</keyword>
<sequence>MNAGAAAKDPAEICLNVREYAKLLGVERLNSNTRATRIATNNGSNAENHLQIRHQTSYAISCAVEPVELCPTDSEIGARHLRRRTEKVARIQGLLSASRQLEMVLAANNRLNPETNSTQEYLEWSLTTTWFYKFRKQSTPQRSVYNAVVKRQLAIANGTEEKRSISHCN</sequence>
<gene>
    <name evidence="1" type="ORF">WN51_12272</name>
</gene>
<proteinExistence type="predicted"/>
<dbReference type="AlphaFoldDB" id="A0A0N0U5L5"/>
<name>A0A0N0U5L5_9HYME</name>
<organism evidence="1 2">
    <name type="scientific">Melipona quadrifasciata</name>
    <dbReference type="NCBI Taxonomy" id="166423"/>
    <lineage>
        <taxon>Eukaryota</taxon>
        <taxon>Metazoa</taxon>
        <taxon>Ecdysozoa</taxon>
        <taxon>Arthropoda</taxon>
        <taxon>Hexapoda</taxon>
        <taxon>Insecta</taxon>
        <taxon>Pterygota</taxon>
        <taxon>Neoptera</taxon>
        <taxon>Endopterygota</taxon>
        <taxon>Hymenoptera</taxon>
        <taxon>Apocrita</taxon>
        <taxon>Aculeata</taxon>
        <taxon>Apoidea</taxon>
        <taxon>Anthophila</taxon>
        <taxon>Apidae</taxon>
        <taxon>Melipona</taxon>
    </lineage>
</organism>
<evidence type="ECO:0000313" key="2">
    <source>
        <dbReference type="Proteomes" id="UP000053105"/>
    </source>
</evidence>
<accession>A0A0N0U5L5</accession>
<dbReference type="Proteomes" id="UP000053105">
    <property type="component" value="Unassembled WGS sequence"/>
</dbReference>
<reference evidence="1 2" key="1">
    <citation type="submission" date="2015-07" db="EMBL/GenBank/DDBJ databases">
        <title>The genome of Melipona quadrifasciata.</title>
        <authorList>
            <person name="Pan H."/>
            <person name="Kapheim K."/>
        </authorList>
    </citation>
    <scope>NUCLEOTIDE SEQUENCE [LARGE SCALE GENOMIC DNA]</scope>
    <source>
        <strain evidence="1">0111107301</strain>
        <tissue evidence="1">Whole body</tissue>
    </source>
</reference>
<dbReference type="EMBL" id="KQ435762">
    <property type="protein sequence ID" value="KOX75528.1"/>
    <property type="molecule type" value="Genomic_DNA"/>
</dbReference>
<evidence type="ECO:0000313" key="1">
    <source>
        <dbReference type="EMBL" id="KOX75528.1"/>
    </source>
</evidence>
<protein>
    <submittedName>
        <fullName evidence="1">Uncharacterized protein</fullName>
    </submittedName>
</protein>